<proteinExistence type="predicted"/>
<name>G3PN47_GASAC</name>
<evidence type="ECO:0000313" key="1">
    <source>
        <dbReference type="Ensembl" id="ENSGACP00000019030.1"/>
    </source>
</evidence>
<protein>
    <submittedName>
        <fullName evidence="1">Uncharacterized protein</fullName>
    </submittedName>
</protein>
<reference evidence="1" key="2">
    <citation type="submission" date="2024-04" db="UniProtKB">
        <authorList>
            <consortium name="Ensembl"/>
        </authorList>
    </citation>
    <scope>IDENTIFICATION</scope>
</reference>
<reference evidence="1" key="1">
    <citation type="submission" date="2006-01" db="EMBL/GenBank/DDBJ databases">
        <authorList>
            <person name="Lindblad-Toh K."/>
            <person name="Mauceli E."/>
            <person name="Grabherr M."/>
            <person name="Chang J.L."/>
            <person name="Lander E.S."/>
        </authorList>
    </citation>
    <scope>NUCLEOTIDE SEQUENCE [LARGE SCALE GENOMIC DNA]</scope>
</reference>
<dbReference type="Bgee" id="ENSGACG00000014430">
    <property type="expression patterns" value="Expressed in embryo and 13 other cell types or tissues"/>
</dbReference>
<organism evidence="1">
    <name type="scientific">Gasterosteus aculeatus</name>
    <name type="common">Three-spined stickleback</name>
    <dbReference type="NCBI Taxonomy" id="69293"/>
    <lineage>
        <taxon>Eukaryota</taxon>
        <taxon>Metazoa</taxon>
        <taxon>Chordata</taxon>
        <taxon>Craniata</taxon>
        <taxon>Vertebrata</taxon>
        <taxon>Euteleostomi</taxon>
        <taxon>Actinopterygii</taxon>
        <taxon>Neopterygii</taxon>
        <taxon>Teleostei</taxon>
        <taxon>Neoteleostei</taxon>
        <taxon>Acanthomorphata</taxon>
        <taxon>Eupercaria</taxon>
        <taxon>Perciformes</taxon>
        <taxon>Cottioidei</taxon>
        <taxon>Gasterosteales</taxon>
        <taxon>Gasterosteidae</taxon>
        <taxon>Gasterosteus</taxon>
    </lineage>
</organism>
<sequence length="84" mass="9505">TPPQRPPPATERDRWRSPPLTWRHFLLRESQRPEGSSDQLIPRSVLTLSLTESSSSITSQQVTSALHPVLLWFPCLNDLQSCGL</sequence>
<accession>G3PN47</accession>
<dbReference type="Ensembl" id="ENSGACT00000019068.1">
    <property type="protein sequence ID" value="ENSGACP00000019030.1"/>
    <property type="gene ID" value="ENSGACG00000014430.1"/>
</dbReference>
<dbReference type="InParanoid" id="G3PN47"/>
<dbReference type="AlphaFoldDB" id="G3PN47"/>